<accession>A0A6A6NKI9</accession>
<evidence type="ECO:0000313" key="2">
    <source>
        <dbReference type="Proteomes" id="UP000467840"/>
    </source>
</evidence>
<dbReference type="EMBL" id="JAAGAX010000001">
    <property type="protein sequence ID" value="KAF2325403.1"/>
    <property type="molecule type" value="Genomic_DNA"/>
</dbReference>
<dbReference type="InterPro" id="IPR032675">
    <property type="entry name" value="LRR_dom_sf"/>
</dbReference>
<dbReference type="Proteomes" id="UP000467840">
    <property type="component" value="Chromosome 5"/>
</dbReference>
<protein>
    <submittedName>
        <fullName evidence="1">Uncharacterized protein</fullName>
    </submittedName>
</protein>
<dbReference type="AlphaFoldDB" id="A0A6A6NKI9"/>
<proteinExistence type="predicted"/>
<sequence length="188" mass="21151">MSNLKSLKELNLANCEKVLDIPGFECIKSLTRLYMSGCRACSLTVKRRLSKVFLRNMRNLSIPGSKIPDWFSQEEVSYSERRNLEIKAVIICAVVSVDHRIPDDLRDEIPSLPALQARMSKANAPLCVNTLDLRGVPKTDEDQIHLCRYTDSYPLVSRLKDGYKLAVTAPNPPIMQGSAEEVWRSSGL</sequence>
<dbReference type="SUPFAM" id="SSF52058">
    <property type="entry name" value="L domain-like"/>
    <property type="match status" value="1"/>
</dbReference>
<name>A0A6A6NKI9_HEVBR</name>
<gene>
    <name evidence="1" type="ORF">GH714_027508</name>
</gene>
<organism evidence="1 2">
    <name type="scientific">Hevea brasiliensis</name>
    <name type="common">Para rubber tree</name>
    <name type="synonym">Siphonia brasiliensis</name>
    <dbReference type="NCBI Taxonomy" id="3981"/>
    <lineage>
        <taxon>Eukaryota</taxon>
        <taxon>Viridiplantae</taxon>
        <taxon>Streptophyta</taxon>
        <taxon>Embryophyta</taxon>
        <taxon>Tracheophyta</taxon>
        <taxon>Spermatophyta</taxon>
        <taxon>Magnoliopsida</taxon>
        <taxon>eudicotyledons</taxon>
        <taxon>Gunneridae</taxon>
        <taxon>Pentapetalae</taxon>
        <taxon>rosids</taxon>
        <taxon>fabids</taxon>
        <taxon>Malpighiales</taxon>
        <taxon>Euphorbiaceae</taxon>
        <taxon>Crotonoideae</taxon>
        <taxon>Micrandreae</taxon>
        <taxon>Hevea</taxon>
    </lineage>
</organism>
<dbReference type="Gene3D" id="3.80.10.10">
    <property type="entry name" value="Ribonuclease Inhibitor"/>
    <property type="match status" value="1"/>
</dbReference>
<comment type="caution">
    <text evidence="1">The sequence shown here is derived from an EMBL/GenBank/DDBJ whole genome shotgun (WGS) entry which is preliminary data.</text>
</comment>
<keyword evidence="2" id="KW-1185">Reference proteome</keyword>
<evidence type="ECO:0000313" key="1">
    <source>
        <dbReference type="EMBL" id="KAF2325403.1"/>
    </source>
</evidence>
<reference evidence="1 2" key="1">
    <citation type="journal article" date="2020" name="Mol. Plant">
        <title>The Chromosome-Based Rubber Tree Genome Provides New Insights into Spurge Genome Evolution and Rubber Biosynthesis.</title>
        <authorList>
            <person name="Liu J."/>
            <person name="Shi C."/>
            <person name="Shi C.C."/>
            <person name="Li W."/>
            <person name="Zhang Q.J."/>
            <person name="Zhang Y."/>
            <person name="Li K."/>
            <person name="Lu H.F."/>
            <person name="Shi C."/>
            <person name="Zhu S.T."/>
            <person name="Xiao Z.Y."/>
            <person name="Nan H."/>
            <person name="Yue Y."/>
            <person name="Zhu X.G."/>
            <person name="Wu Y."/>
            <person name="Hong X.N."/>
            <person name="Fan G.Y."/>
            <person name="Tong Y."/>
            <person name="Zhang D."/>
            <person name="Mao C.L."/>
            <person name="Liu Y.L."/>
            <person name="Hao S.J."/>
            <person name="Liu W.Q."/>
            <person name="Lv M.Q."/>
            <person name="Zhang H.B."/>
            <person name="Liu Y."/>
            <person name="Hu-Tang G.R."/>
            <person name="Wang J.P."/>
            <person name="Wang J.H."/>
            <person name="Sun Y.H."/>
            <person name="Ni S.B."/>
            <person name="Chen W.B."/>
            <person name="Zhang X.C."/>
            <person name="Jiao Y.N."/>
            <person name="Eichler E.E."/>
            <person name="Li G.H."/>
            <person name="Liu X."/>
            <person name="Gao L.Z."/>
        </authorList>
    </citation>
    <scope>NUCLEOTIDE SEQUENCE [LARGE SCALE GENOMIC DNA]</scope>
    <source>
        <strain evidence="2">cv. GT1</strain>
        <tissue evidence="1">Leaf</tissue>
    </source>
</reference>